<feature type="transmembrane region" description="Helical" evidence="13">
    <location>
        <begin position="61"/>
        <end position="86"/>
    </location>
</feature>
<keyword evidence="16" id="KW-1185">Reference proteome</keyword>
<reference evidence="16" key="1">
    <citation type="journal article" date="2017" name="Nat. Commun.">
        <title>The North American bullfrog draft genome provides insight into hormonal regulation of long noncoding RNA.</title>
        <authorList>
            <person name="Hammond S.A."/>
            <person name="Warren R.L."/>
            <person name="Vandervalk B.P."/>
            <person name="Kucuk E."/>
            <person name="Khan H."/>
            <person name="Gibb E.A."/>
            <person name="Pandoh P."/>
            <person name="Kirk H."/>
            <person name="Zhao Y."/>
            <person name="Jones M."/>
            <person name="Mungall A.J."/>
            <person name="Coope R."/>
            <person name="Pleasance S."/>
            <person name="Moore R.A."/>
            <person name="Holt R.A."/>
            <person name="Round J.M."/>
            <person name="Ohora S."/>
            <person name="Walle B.V."/>
            <person name="Veldhoen N."/>
            <person name="Helbing C.C."/>
            <person name="Birol I."/>
        </authorList>
    </citation>
    <scope>NUCLEOTIDE SEQUENCE [LARGE SCALE GENOMIC DNA]</scope>
</reference>
<accession>A0A2G9RMB4</accession>
<evidence type="ECO:0000256" key="6">
    <source>
        <dbReference type="ARBA" id="ARBA00022989"/>
    </source>
</evidence>
<dbReference type="CDD" id="cd13954">
    <property type="entry name" value="7tmA_OR"/>
    <property type="match status" value="1"/>
</dbReference>
<proteinExistence type="predicted"/>
<dbReference type="InterPro" id="IPR050939">
    <property type="entry name" value="Olfactory_GPCR1"/>
</dbReference>
<feature type="transmembrane region" description="Helical" evidence="13">
    <location>
        <begin position="333"/>
        <end position="352"/>
    </location>
</feature>
<feature type="transmembrane region" description="Helical" evidence="13">
    <location>
        <begin position="98"/>
        <end position="120"/>
    </location>
</feature>
<evidence type="ECO:0000256" key="8">
    <source>
        <dbReference type="ARBA" id="ARBA00023136"/>
    </source>
</evidence>
<evidence type="ECO:0000313" key="15">
    <source>
        <dbReference type="EMBL" id="PIO28373.1"/>
    </source>
</evidence>
<feature type="transmembrane region" description="Helical" evidence="13">
    <location>
        <begin position="200"/>
        <end position="226"/>
    </location>
</feature>
<keyword evidence="8 13" id="KW-0472">Membrane</keyword>
<dbReference type="PRINTS" id="PR00245">
    <property type="entry name" value="OLFACTORYR"/>
</dbReference>
<keyword evidence="9" id="KW-1015">Disulfide bond</keyword>
<dbReference type="InterPro" id="IPR017452">
    <property type="entry name" value="GPCR_Rhodpsn_7TM"/>
</dbReference>
<evidence type="ECO:0000256" key="9">
    <source>
        <dbReference type="ARBA" id="ARBA00023157"/>
    </source>
</evidence>
<evidence type="ECO:0000256" key="11">
    <source>
        <dbReference type="ARBA" id="ARBA00023180"/>
    </source>
</evidence>
<evidence type="ECO:0000256" key="2">
    <source>
        <dbReference type="ARBA" id="ARBA00022475"/>
    </source>
</evidence>
<comment type="subcellular location">
    <subcellularLocation>
        <location evidence="1">Cell membrane</location>
        <topology evidence="1">Multi-pass membrane protein</topology>
    </subcellularLocation>
</comment>
<keyword evidence="4 13" id="KW-0812">Transmembrane</keyword>
<keyword evidence="2" id="KW-1003">Cell membrane</keyword>
<keyword evidence="3" id="KW-0716">Sensory transduction</keyword>
<feature type="transmembrane region" description="Helical" evidence="13">
    <location>
        <begin position="141"/>
        <end position="166"/>
    </location>
</feature>
<organism evidence="15 16">
    <name type="scientific">Aquarana catesbeiana</name>
    <name type="common">American bullfrog</name>
    <name type="synonym">Rana catesbeiana</name>
    <dbReference type="NCBI Taxonomy" id="8400"/>
    <lineage>
        <taxon>Eukaryota</taxon>
        <taxon>Metazoa</taxon>
        <taxon>Chordata</taxon>
        <taxon>Craniata</taxon>
        <taxon>Vertebrata</taxon>
        <taxon>Euteleostomi</taxon>
        <taxon>Amphibia</taxon>
        <taxon>Batrachia</taxon>
        <taxon>Anura</taxon>
        <taxon>Neobatrachia</taxon>
        <taxon>Ranoidea</taxon>
        <taxon>Ranidae</taxon>
        <taxon>Aquarana</taxon>
    </lineage>
</organism>
<gene>
    <name evidence="15" type="ORF">AB205_0200520</name>
</gene>
<dbReference type="OrthoDB" id="9975554at2759"/>
<dbReference type="Gene3D" id="1.20.1070.10">
    <property type="entry name" value="Rhodopsin 7-helix transmembrane proteins"/>
    <property type="match status" value="1"/>
</dbReference>
<evidence type="ECO:0000256" key="13">
    <source>
        <dbReference type="SAM" id="Phobius"/>
    </source>
</evidence>
<name>A0A2G9RMB4_AQUCT</name>
<feature type="domain" description="G-protein coupled receptors family 1 profile" evidence="14">
    <location>
        <begin position="41"/>
        <end position="287"/>
    </location>
</feature>
<feature type="transmembrane region" description="Helical" evidence="13">
    <location>
        <begin position="238"/>
        <end position="260"/>
    </location>
</feature>
<dbReference type="FunFam" id="1.20.1070.10:FF:000010">
    <property type="entry name" value="Olfactory receptor"/>
    <property type="match status" value="1"/>
</dbReference>
<dbReference type="PROSITE" id="PS50262">
    <property type="entry name" value="G_PROTEIN_RECEP_F1_2"/>
    <property type="match status" value="1"/>
</dbReference>
<dbReference type="PANTHER" id="PTHR24242:SF403">
    <property type="entry name" value="OLFACTORY RECEPTOR 5V1-LIKE"/>
    <property type="match status" value="1"/>
</dbReference>
<dbReference type="PANTHER" id="PTHR24242">
    <property type="entry name" value="G-PROTEIN COUPLED RECEPTOR"/>
    <property type="match status" value="1"/>
</dbReference>
<keyword evidence="12" id="KW-0807">Transducer</keyword>
<keyword evidence="6 13" id="KW-1133">Transmembrane helix</keyword>
<dbReference type="SUPFAM" id="SSF81321">
    <property type="entry name" value="Family A G protein-coupled receptor-like"/>
    <property type="match status" value="2"/>
</dbReference>
<feature type="transmembrane region" description="Helical" evidence="13">
    <location>
        <begin position="25"/>
        <end position="49"/>
    </location>
</feature>
<feature type="non-terminal residue" evidence="15">
    <location>
        <position position="355"/>
    </location>
</feature>
<keyword evidence="7" id="KW-0297">G-protein coupled receptor</keyword>
<keyword evidence="10" id="KW-0675">Receptor</keyword>
<evidence type="ECO:0000256" key="7">
    <source>
        <dbReference type="ARBA" id="ARBA00023040"/>
    </source>
</evidence>
<dbReference type="InterPro" id="IPR000276">
    <property type="entry name" value="GPCR_Rhodpsn"/>
</dbReference>
<evidence type="ECO:0000259" key="14">
    <source>
        <dbReference type="PROSITE" id="PS50262"/>
    </source>
</evidence>
<keyword evidence="11" id="KW-0325">Glycoprotein</keyword>
<dbReference type="EMBL" id="KV941851">
    <property type="protein sequence ID" value="PIO28373.1"/>
    <property type="molecule type" value="Genomic_DNA"/>
</dbReference>
<dbReference type="Proteomes" id="UP000228934">
    <property type="component" value="Unassembled WGS sequence"/>
</dbReference>
<evidence type="ECO:0000256" key="10">
    <source>
        <dbReference type="ARBA" id="ARBA00023170"/>
    </source>
</evidence>
<keyword evidence="5" id="KW-0552">Olfaction</keyword>
<dbReference type="Pfam" id="PF13853">
    <property type="entry name" value="7tm_4"/>
    <property type="match status" value="1"/>
</dbReference>
<feature type="transmembrane region" description="Helical" evidence="13">
    <location>
        <begin position="309"/>
        <end position="327"/>
    </location>
</feature>
<dbReference type="GO" id="GO:0004930">
    <property type="term" value="F:G protein-coupled receptor activity"/>
    <property type="evidence" value="ECO:0007669"/>
    <property type="project" value="UniProtKB-KW"/>
</dbReference>
<dbReference type="PRINTS" id="PR00237">
    <property type="entry name" value="GPCRRHODOPSN"/>
</dbReference>
<evidence type="ECO:0000256" key="5">
    <source>
        <dbReference type="ARBA" id="ARBA00022725"/>
    </source>
</evidence>
<dbReference type="GO" id="GO:0005886">
    <property type="term" value="C:plasma membrane"/>
    <property type="evidence" value="ECO:0007669"/>
    <property type="project" value="UniProtKB-SubCell"/>
</dbReference>
<dbReference type="InterPro" id="IPR000725">
    <property type="entry name" value="Olfact_rcpt"/>
</dbReference>
<feature type="transmembrane region" description="Helical" evidence="13">
    <location>
        <begin position="272"/>
        <end position="289"/>
    </location>
</feature>
<evidence type="ECO:0000256" key="12">
    <source>
        <dbReference type="ARBA" id="ARBA00023224"/>
    </source>
</evidence>
<evidence type="ECO:0000313" key="16">
    <source>
        <dbReference type="Proteomes" id="UP000228934"/>
    </source>
</evidence>
<sequence length="355" mass="40276">MIDSNNTLVEEFLLLGFSNFHNFQTVLFCVILLAYIICVFGNLTIIILVRTEVALNNPMYFFISIFAVLEIMFISVTVPKLLVILVQSNKTISFSGCFIQLYAFNALGETECFILALMVFDRYLAIQNPLRYSTIMNNTCCSQLAAFPWFAGFFIASFPTFCTVVMEFCGPYEIDHFFCDLAPLQNLACVDPFNSSLVTVVAAFISIVLPFVIIATLYIHIIVTILNIKSREGKRTAFSTCSSHLIVVGLFYGSAIIVYVKPKGSHYDKFLALTYTVVTPLLNPFIYTFRNREVKHALRKLLRQHIRQCSVGLFYGSAIIVYVKPKGSHYDTFLALTYTVVTPLLNPFIYTFRNR</sequence>
<protein>
    <recommendedName>
        <fullName evidence="14">G-protein coupled receptors family 1 profile domain-containing protein</fullName>
    </recommendedName>
</protein>
<evidence type="ECO:0000256" key="1">
    <source>
        <dbReference type="ARBA" id="ARBA00004651"/>
    </source>
</evidence>
<dbReference type="AlphaFoldDB" id="A0A2G9RMB4"/>
<dbReference type="GO" id="GO:0004984">
    <property type="term" value="F:olfactory receptor activity"/>
    <property type="evidence" value="ECO:0007669"/>
    <property type="project" value="InterPro"/>
</dbReference>
<evidence type="ECO:0000256" key="3">
    <source>
        <dbReference type="ARBA" id="ARBA00022606"/>
    </source>
</evidence>
<evidence type="ECO:0000256" key="4">
    <source>
        <dbReference type="ARBA" id="ARBA00022692"/>
    </source>
</evidence>